<dbReference type="Pfam" id="PF23771">
    <property type="entry name" value="DUF7168"/>
    <property type="match status" value="1"/>
</dbReference>
<evidence type="ECO:0000259" key="2">
    <source>
        <dbReference type="Pfam" id="PF10979"/>
    </source>
</evidence>
<evidence type="ECO:0000259" key="3">
    <source>
        <dbReference type="Pfam" id="PF23771"/>
    </source>
</evidence>
<accession>A0A1V4AWB3</accession>
<evidence type="ECO:0000313" key="4">
    <source>
        <dbReference type="EMBL" id="OOP57396.1"/>
    </source>
</evidence>
<organism evidence="4 5">
    <name type="scientific">Candidatus Brocadia carolinensis</name>
    <dbReference type="NCBI Taxonomy" id="1004156"/>
    <lineage>
        <taxon>Bacteria</taxon>
        <taxon>Pseudomonadati</taxon>
        <taxon>Planctomycetota</taxon>
        <taxon>Candidatus Brocadiia</taxon>
        <taxon>Candidatus Brocadiales</taxon>
        <taxon>Candidatus Brocadiaceae</taxon>
        <taxon>Candidatus Brocadia</taxon>
    </lineage>
</organism>
<gene>
    <name evidence="4" type="ORF">AYP45_03515</name>
</gene>
<evidence type="ECO:0008006" key="6">
    <source>
        <dbReference type="Google" id="ProtNLM"/>
    </source>
</evidence>
<dbReference type="InterPro" id="IPR006640">
    <property type="entry name" value="SprT-like_domain"/>
</dbReference>
<dbReference type="Pfam" id="PF10263">
    <property type="entry name" value="SprT-like"/>
    <property type="match status" value="1"/>
</dbReference>
<dbReference type="AlphaFoldDB" id="A0A1V4AWB3"/>
<comment type="caution">
    <text evidence="4">The sequence shown here is derived from an EMBL/GenBank/DDBJ whole genome shotgun (WGS) entry which is preliminary data.</text>
</comment>
<proteinExistence type="predicted"/>
<dbReference type="GO" id="GO:0006950">
    <property type="term" value="P:response to stress"/>
    <property type="evidence" value="ECO:0007669"/>
    <property type="project" value="UniProtKB-ARBA"/>
</dbReference>
<reference evidence="4 5" key="1">
    <citation type="journal article" date="2017" name="Water Res.">
        <title>Discovery and metagenomic analysis of an anammox bacterial enrichment related to Candidatus "Brocadia caroliniensis" in a full-scale glycerol-fed nitritation-denitritation separate centrate treatment process.</title>
        <authorList>
            <person name="Park H."/>
            <person name="Brotto A.C."/>
            <person name="van Loosdrecht M.C."/>
            <person name="Chandran K."/>
        </authorList>
    </citation>
    <scope>NUCLEOTIDE SEQUENCE [LARGE SCALE GENOMIC DNA]</scope>
    <source>
        <strain evidence="4">26THWARD</strain>
    </source>
</reference>
<protein>
    <recommendedName>
        <fullName evidence="6">DUF2786 domain-containing protein</fullName>
    </recommendedName>
</protein>
<name>A0A1V4AWB3_9BACT</name>
<evidence type="ECO:0000259" key="1">
    <source>
        <dbReference type="Pfam" id="PF10263"/>
    </source>
</evidence>
<dbReference type="Pfam" id="PF10979">
    <property type="entry name" value="DUF2786"/>
    <property type="match status" value="1"/>
</dbReference>
<dbReference type="InterPro" id="IPR024498">
    <property type="entry name" value="DUF2786"/>
</dbReference>
<sequence length="390" mass="45326">MNEGNPVIALSHISIDMQPIIGIISLYPMTDINDKLKTAWIRQLNEDWKTANFLYFKDSLRPPNFELSYSEVALGRWKGGCHRRLSISIVLINAYAWEYVQEVLCHEMAHQYVEEVLGICEEFPHGEAFRRVCQEKGIDPTATGGIQSWMEKRKNRFTAGTENHQILDKVHKLLALAQSPNEHEAQTAMSKAHELLLRHNLSLLDTQTKWNYMHKQVGEIGRRDPAKAVISAILCKYFFVEAIWTFGYDQHKNRRGRVLEIYGTPENVEMAEYVYHYLQNVSELLWTEYKGKNAISGNRHRRTFIYGLLEGFYHKLEGGAPGNVSQKLVWKGDPRLHEFYRRRNPRCTRTYSRYSRTCQNAYNSGISQGKRLIIHKGIRESGNGEVWYLN</sequence>
<dbReference type="EMBL" id="AYTS01000034">
    <property type="protein sequence ID" value="OOP57396.1"/>
    <property type="molecule type" value="Genomic_DNA"/>
</dbReference>
<feature type="domain" description="DUF2786" evidence="2">
    <location>
        <begin position="166"/>
        <end position="202"/>
    </location>
</feature>
<dbReference type="Proteomes" id="UP000189681">
    <property type="component" value="Unassembled WGS sequence"/>
</dbReference>
<feature type="domain" description="SprT-like" evidence="1">
    <location>
        <begin position="50"/>
        <end position="135"/>
    </location>
</feature>
<dbReference type="InterPro" id="IPR055592">
    <property type="entry name" value="DUF7168"/>
</dbReference>
<evidence type="ECO:0000313" key="5">
    <source>
        <dbReference type="Proteomes" id="UP000189681"/>
    </source>
</evidence>
<dbReference type="STRING" id="1004156.AYP45_03515"/>
<feature type="domain" description="DUF7168" evidence="3">
    <location>
        <begin position="224"/>
        <end position="346"/>
    </location>
</feature>